<dbReference type="Gene3D" id="2.60.450.20">
    <property type="match status" value="1"/>
</dbReference>
<dbReference type="STRING" id="7370.A0A1I8NH01"/>
<keyword evidence="6" id="KW-1185">Reference proteome</keyword>
<accession>A0A1I8NH01</accession>
<name>A0A1I8NH01_MUSDO</name>
<dbReference type="RefSeq" id="XP_011292576.1">
    <property type="nucleotide sequence ID" value="XM_011294274.2"/>
</dbReference>
<feature type="region of interest" description="Disordered" evidence="3">
    <location>
        <begin position="499"/>
        <end position="521"/>
    </location>
</feature>
<evidence type="ECO:0000259" key="4">
    <source>
        <dbReference type="Pfam" id="PF07202"/>
    </source>
</evidence>
<dbReference type="KEGG" id="mde:101898433"/>
<dbReference type="PANTHER" id="PTHR10331:SF6">
    <property type="entry name" value="SPINDLE ASSEMBLY ABNORMAL 4"/>
    <property type="match status" value="1"/>
</dbReference>
<dbReference type="GO" id="GO:0061511">
    <property type="term" value="P:centriole elongation"/>
    <property type="evidence" value="ECO:0007669"/>
    <property type="project" value="TreeGrafter"/>
</dbReference>
<feature type="domain" description="Centromere protein J C-terminal" evidence="4">
    <location>
        <begin position="951"/>
        <end position="984"/>
    </location>
</feature>
<feature type="compositionally biased region" description="Polar residues" evidence="3">
    <location>
        <begin position="757"/>
        <end position="777"/>
    </location>
</feature>
<dbReference type="eggNOG" id="ENOG502QQR0">
    <property type="taxonomic scope" value="Eukaryota"/>
</dbReference>
<feature type="compositionally biased region" description="Polar residues" evidence="3">
    <location>
        <begin position="713"/>
        <end position="724"/>
    </location>
</feature>
<dbReference type="AlphaFoldDB" id="A0A1I8NH01"/>
<protein>
    <submittedName>
        <fullName evidence="7">Centromere protein J</fullName>
    </submittedName>
</protein>
<feature type="coiled-coil region" evidence="2">
    <location>
        <begin position="599"/>
        <end position="701"/>
    </location>
</feature>
<gene>
    <name evidence="5" type="primary">101898433</name>
    <name evidence="7" type="synonym">LOC101898433</name>
</gene>
<feature type="compositionally biased region" description="Basic and acidic residues" evidence="3">
    <location>
        <begin position="834"/>
        <end position="849"/>
    </location>
</feature>
<feature type="compositionally biased region" description="Basic and acidic residues" evidence="3">
    <location>
        <begin position="433"/>
        <end position="450"/>
    </location>
</feature>
<feature type="region of interest" description="Disordered" evidence="3">
    <location>
        <begin position="1004"/>
        <end position="1033"/>
    </location>
</feature>
<feature type="compositionally biased region" description="Polar residues" evidence="3">
    <location>
        <begin position="499"/>
        <end position="519"/>
    </location>
</feature>
<dbReference type="FunFam" id="2.60.450.20:FF:000002">
    <property type="entry name" value="Spindle assembly abnormal 4"/>
    <property type="match status" value="1"/>
</dbReference>
<feature type="compositionally biased region" description="Basic and acidic residues" evidence="3">
    <location>
        <begin position="79"/>
        <end position="90"/>
    </location>
</feature>
<feature type="region of interest" description="Disordered" evidence="3">
    <location>
        <begin position="174"/>
        <end position="207"/>
    </location>
</feature>
<dbReference type="GO" id="GO:0015631">
    <property type="term" value="F:tubulin binding"/>
    <property type="evidence" value="ECO:0007669"/>
    <property type="project" value="TreeGrafter"/>
</dbReference>
<feature type="compositionally biased region" description="Acidic residues" evidence="3">
    <location>
        <begin position="802"/>
        <end position="811"/>
    </location>
</feature>
<dbReference type="VEuPathDB" id="VectorBase:MDOA015045"/>
<feature type="domain" description="Centromere protein J C-terminal" evidence="4">
    <location>
        <begin position="988"/>
        <end position="1017"/>
    </location>
</feature>
<evidence type="ECO:0000313" key="7">
    <source>
        <dbReference type="RefSeq" id="XP_011292576.1"/>
    </source>
</evidence>
<reference evidence="7" key="2">
    <citation type="submission" date="2025-04" db="UniProtKB">
        <authorList>
            <consortium name="RefSeq"/>
        </authorList>
    </citation>
    <scope>IDENTIFICATION</scope>
    <source>
        <strain evidence="7">Aabys</strain>
    </source>
</reference>
<dbReference type="GO" id="GO:0005814">
    <property type="term" value="C:centriole"/>
    <property type="evidence" value="ECO:0007669"/>
    <property type="project" value="TreeGrafter"/>
</dbReference>
<reference evidence="5" key="1">
    <citation type="submission" date="2020-05" db="UniProtKB">
        <authorList>
            <consortium name="EnsemblMetazoa"/>
        </authorList>
    </citation>
    <scope>IDENTIFICATION</scope>
    <source>
        <strain evidence="5">Aabys</strain>
    </source>
</reference>
<feature type="domain" description="Centromere protein J C-terminal" evidence="4">
    <location>
        <begin position="912"/>
        <end position="944"/>
    </location>
</feature>
<sequence length="1033" mass="118529">MLQNDLNDSASSNINIPMLSGIQKDDIVKRLEQLNKWQEEQKKILTLRQNMQRQMLGMEQKTMYQMLGLQCDGEMSEIDESRQEENGAEHPEEEEEESQDHSYAGRDQNTQLSVEPSLYKTLTSGYGTEEYMEIPAAVQKPKRPFLKRGEGLKQRFKIDPEELRITNLPRYKYANAHPKLKTKPKKPPPGKNFKTTKPPSPIPSGALDANEKRFQQLLISSKNVCNSTPDTKSSLMSSKNISSSSSANSTSTLPKVRFVETTPLMENRGTVNVQKYPNNEAARQVPTALAWSKILDSQQIKPLPILRSSASQNLPQSEEDIFELLEQKAKNGSFDMDSTCMRQFMQRRTVEKFDDTDVIPVNDQLRARRLQPVVVGQAEHNESSTTLEEEETTAGAEDSTIVPNSTEAEEEAESRQKSLESTNSPFVTPASKHNTEQRVRFSESHDTREYYEEESVSDFSNNTNNHGEQSGDLSNNMFFEQFKKALFAALQDKADQHENLNSVTGDETTLTSKESSFVEPNTLPPQVSLELQEKTNLIKIRLEELEKEIAIFKENNLQLMKAKQEHELLISQHAQEQLEASERLKDERIQMELYLHDERMKLEEDKRKFEQQCKMKTQAAASKERKEMEKLREQVAQLEAQLKTKDSNHAAAQARWRTQLRTMEREEKRLHEQIEILTKENKRLENEAVKASRENNNKLLQEINRNIAKLAPKQTQHASISFPNDDQPPVLPTSKIIPNKNSKTSPSKKHKRPIKANVSNRTPKQSHSFPETPSSDENVSDSETKFQKRATKSPQGKIQYDVGEEDDDDDILKELQTTKPLRPTPNVDATKTTKSNENKSPGDDDNMKREILNADGSKDIWYPNGNLKKISADGMLIRMLYYNKDIKETNINEGTVKYYYHETNTWHTTYLDGLEILEFPNGQIEHRHKNGLVEVHYPNNSIKIMDPRDEKKSEEWRFPDGTHLVQMRNGDKILSLPNGQKEIHTKLQKRREYPDGTVKIVYPDGSTETRYSNGRVRLKDKEGNLVMDTEEGK</sequence>
<dbReference type="PANTHER" id="PTHR10331">
    <property type="entry name" value="T COMPLEX PROTEIN 10"/>
    <property type="match status" value="1"/>
</dbReference>
<proteinExistence type="inferred from homology"/>
<feature type="region of interest" description="Disordered" evidence="3">
    <location>
        <begin position="77"/>
        <end position="117"/>
    </location>
</feature>
<feature type="compositionally biased region" description="Polar residues" evidence="3">
    <location>
        <begin position="457"/>
        <end position="469"/>
    </location>
</feature>
<evidence type="ECO:0000313" key="5">
    <source>
        <dbReference type="EnsemblMetazoa" id="MDOA015045-PB"/>
    </source>
</evidence>
<feature type="compositionally biased region" description="Polar residues" evidence="3">
    <location>
        <begin position="107"/>
        <end position="117"/>
    </location>
</feature>
<dbReference type="InterPro" id="IPR047002">
    <property type="entry name" value="Tcp10_C_sf"/>
</dbReference>
<feature type="compositionally biased region" description="Basic residues" evidence="3">
    <location>
        <begin position="178"/>
        <end position="188"/>
    </location>
</feature>
<evidence type="ECO:0000256" key="2">
    <source>
        <dbReference type="SAM" id="Coils"/>
    </source>
</evidence>
<keyword evidence="2" id="KW-0175">Coiled coil</keyword>
<feature type="region of interest" description="Disordered" evidence="3">
    <location>
        <begin position="225"/>
        <end position="253"/>
    </location>
</feature>
<dbReference type="InterPro" id="IPR009852">
    <property type="entry name" value="CENPJ_C_dom"/>
</dbReference>
<dbReference type="Pfam" id="PF07202">
    <property type="entry name" value="Tcp10_C"/>
    <property type="match status" value="3"/>
</dbReference>
<dbReference type="OrthoDB" id="10252174at2759"/>
<evidence type="ECO:0000313" key="6">
    <source>
        <dbReference type="Proteomes" id="UP001652621"/>
    </source>
</evidence>
<dbReference type="GO" id="GO:0060271">
    <property type="term" value="P:cilium assembly"/>
    <property type="evidence" value="ECO:0007669"/>
    <property type="project" value="TreeGrafter"/>
</dbReference>
<feature type="coiled-coil region" evidence="2">
    <location>
        <begin position="528"/>
        <end position="562"/>
    </location>
</feature>
<evidence type="ECO:0000256" key="3">
    <source>
        <dbReference type="SAM" id="MobiDB-lite"/>
    </source>
</evidence>
<dbReference type="Proteomes" id="UP001652621">
    <property type="component" value="Unplaced"/>
</dbReference>
<comment type="similarity">
    <text evidence="1">Belongs to the TCP10 family.</text>
</comment>
<dbReference type="GO" id="GO:0005813">
    <property type="term" value="C:centrosome"/>
    <property type="evidence" value="ECO:0007669"/>
    <property type="project" value="TreeGrafter"/>
</dbReference>
<evidence type="ECO:0000256" key="1">
    <source>
        <dbReference type="ARBA" id="ARBA00005627"/>
    </source>
</evidence>
<organism evidence="5">
    <name type="scientific">Musca domestica</name>
    <name type="common">House fly</name>
    <dbReference type="NCBI Taxonomy" id="7370"/>
    <lineage>
        <taxon>Eukaryota</taxon>
        <taxon>Metazoa</taxon>
        <taxon>Ecdysozoa</taxon>
        <taxon>Arthropoda</taxon>
        <taxon>Hexapoda</taxon>
        <taxon>Insecta</taxon>
        <taxon>Pterygota</taxon>
        <taxon>Neoptera</taxon>
        <taxon>Endopterygota</taxon>
        <taxon>Diptera</taxon>
        <taxon>Brachycera</taxon>
        <taxon>Muscomorpha</taxon>
        <taxon>Muscoidea</taxon>
        <taxon>Muscidae</taxon>
        <taxon>Musca</taxon>
    </lineage>
</organism>
<dbReference type="InterPro" id="IPR026581">
    <property type="entry name" value="TCP10L/CENPJ"/>
</dbReference>
<feature type="compositionally biased region" description="Low complexity" evidence="3">
    <location>
        <begin position="232"/>
        <end position="253"/>
    </location>
</feature>
<dbReference type="EnsemblMetazoa" id="MDOA015045-RB">
    <property type="protein sequence ID" value="MDOA015045-PB"/>
    <property type="gene ID" value="MDOA015045"/>
</dbReference>
<dbReference type="VEuPathDB" id="VectorBase:MDOMA2_008256"/>
<feature type="region of interest" description="Disordered" evidence="3">
    <location>
        <begin position="372"/>
        <end position="469"/>
    </location>
</feature>
<feature type="region of interest" description="Disordered" evidence="3">
    <location>
        <begin position="712"/>
        <end position="849"/>
    </location>
</feature>